<feature type="compositionally biased region" description="Acidic residues" evidence="4">
    <location>
        <begin position="218"/>
        <end position="240"/>
    </location>
</feature>
<comment type="caution">
    <text evidence="5">The sequence shown here is derived from an EMBL/GenBank/DDBJ whole genome shotgun (WGS) entry which is preliminary data.</text>
</comment>
<evidence type="ECO:0000313" key="5">
    <source>
        <dbReference type="EMBL" id="EJK76486.1"/>
    </source>
</evidence>
<dbReference type="GO" id="GO:0005634">
    <property type="term" value="C:nucleus"/>
    <property type="evidence" value="ECO:0007669"/>
    <property type="project" value="UniProtKB-SubCell"/>
</dbReference>
<evidence type="ECO:0000256" key="4">
    <source>
        <dbReference type="SAM" id="MobiDB-lite"/>
    </source>
</evidence>
<sequence length="618" mass="66955">SGHVRPDPPRARLDRPRDARGHGRGGGGTRPVAPGHSPLEGDHGRQAEQVEGVRVPGRARRGRRRRAPRGQGQGGGRPARAARGAEASPPEPVDPPEEAGRTGGGRRGVDPDEEREEAADPEGEKSSPEELDESLEELVDRDSSNRHYDDGHDDDDGGDGAMKFAAPEVDEEVDFGDGGGDGFGDDDDAEPPEEDGGDDVSARASHRSRASSKSGGSDDVDPDDDGFGARSDDDEEEPEPEPPKKKAKKTMSKKSDSSTTTPTSVLRNTKKGGKKKKKDARKNKVNFSTPNGVSQGIPAGNRDFEVVPVSDYRDDWDDDAATPGGSRLRRSRRARFKPLDFWKNEKLVYKPQREPGLLGEAMGDMPVVAGVMHALPTPYRERKAPPEKKKKEAAAKGGKAGRGGRKRSGGDDDSDDDEPSREPFDDKSLRKKYKIRTGESGHVWSETLENTLPAKVVSRLDGRSFSKLPLCSDRKKRESKVVGFASQAFHVQTDDDDLFPGYIAGNVVMPPRGIKDAEGVGLCSQVFNVGDCQPNSVEFALADPNGQDGEFDPRTAQRYLLSKGDMFQIPPGNVYRIENHSKTDRATLFWTIVKCTGKAEGSDEDDEDDGSRSGETSS</sequence>
<feature type="region of interest" description="Disordered" evidence="4">
    <location>
        <begin position="376"/>
        <end position="429"/>
    </location>
</feature>
<comment type="subcellular location">
    <subcellularLocation>
        <location evidence="1">Nucleus</location>
    </subcellularLocation>
</comment>
<dbReference type="eggNOG" id="ENOG502RU66">
    <property type="taxonomic scope" value="Eukaryota"/>
</dbReference>
<feature type="compositionally biased region" description="Basic residues" evidence="4">
    <location>
        <begin position="268"/>
        <end position="284"/>
    </location>
</feature>
<dbReference type="GO" id="GO:0019237">
    <property type="term" value="F:centromeric DNA binding"/>
    <property type="evidence" value="ECO:0007669"/>
    <property type="project" value="InterPro"/>
</dbReference>
<reference evidence="5 6" key="1">
    <citation type="journal article" date="2012" name="Genome Biol.">
        <title>Genome and low-iron response of an oceanic diatom adapted to chronic iron limitation.</title>
        <authorList>
            <person name="Lommer M."/>
            <person name="Specht M."/>
            <person name="Roy A.S."/>
            <person name="Kraemer L."/>
            <person name="Andreson R."/>
            <person name="Gutowska M.A."/>
            <person name="Wolf J."/>
            <person name="Bergner S.V."/>
            <person name="Schilhabel M.B."/>
            <person name="Klostermeier U.C."/>
            <person name="Beiko R.G."/>
            <person name="Rosenstiel P."/>
            <person name="Hippler M."/>
            <person name="Laroche J."/>
        </authorList>
    </citation>
    <scope>NUCLEOTIDE SEQUENCE [LARGE SCALE GENOMIC DNA]</scope>
    <source>
        <strain evidence="5 6">CCMP1005</strain>
    </source>
</reference>
<dbReference type="PANTHER" id="PTHR16684:SF11">
    <property type="entry name" value="CENTROMERE PROTEIN C"/>
    <property type="match status" value="1"/>
</dbReference>
<evidence type="ECO:0000256" key="3">
    <source>
        <dbReference type="ARBA" id="ARBA00023242"/>
    </source>
</evidence>
<feature type="compositionally biased region" description="Basic and acidic residues" evidence="4">
    <location>
        <begin position="39"/>
        <end position="48"/>
    </location>
</feature>
<dbReference type="SUPFAM" id="SSF51182">
    <property type="entry name" value="RmlC-like cupins"/>
    <property type="match status" value="1"/>
</dbReference>
<gene>
    <name evidence="5" type="ORF">THAOC_01743</name>
</gene>
<name>K0TMS8_THAOC</name>
<feature type="compositionally biased region" description="Basic residues" evidence="4">
    <location>
        <begin position="57"/>
        <end position="68"/>
    </location>
</feature>
<dbReference type="AlphaFoldDB" id="K0TMS8"/>
<dbReference type="GO" id="GO:0051315">
    <property type="term" value="P:attachment of mitotic spindle microtubules to kinetochore"/>
    <property type="evidence" value="ECO:0007669"/>
    <property type="project" value="TreeGrafter"/>
</dbReference>
<evidence type="ECO:0000256" key="2">
    <source>
        <dbReference type="ARBA" id="ARBA00010291"/>
    </source>
</evidence>
<dbReference type="Gene3D" id="2.60.120.10">
    <property type="entry name" value="Jelly Rolls"/>
    <property type="match status" value="1"/>
</dbReference>
<feature type="non-terminal residue" evidence="5">
    <location>
        <position position="1"/>
    </location>
</feature>
<feature type="compositionally biased region" description="Basic and acidic residues" evidence="4">
    <location>
        <begin position="138"/>
        <end position="150"/>
    </location>
</feature>
<dbReference type="InterPro" id="IPR028386">
    <property type="entry name" value="CENP-C/Mif2/cnp3"/>
</dbReference>
<keyword evidence="6" id="KW-1185">Reference proteome</keyword>
<feature type="compositionally biased region" description="Basic and acidic residues" evidence="4">
    <location>
        <begin position="379"/>
        <end position="394"/>
    </location>
</feature>
<evidence type="ECO:0008006" key="7">
    <source>
        <dbReference type="Google" id="ProtNLM"/>
    </source>
</evidence>
<keyword evidence="3" id="KW-0539">Nucleus</keyword>
<dbReference type="OrthoDB" id="1939643at2759"/>
<comment type="similarity">
    <text evidence="2">Belongs to the CENP-C/MIF2 family.</text>
</comment>
<feature type="compositionally biased region" description="Acidic residues" evidence="4">
    <location>
        <begin position="183"/>
        <end position="198"/>
    </location>
</feature>
<dbReference type="GO" id="GO:0051382">
    <property type="term" value="P:kinetochore assembly"/>
    <property type="evidence" value="ECO:0007669"/>
    <property type="project" value="InterPro"/>
</dbReference>
<feature type="compositionally biased region" description="Basic and acidic residues" evidence="4">
    <location>
        <begin position="1"/>
        <end position="21"/>
    </location>
</feature>
<accession>K0TMS8</accession>
<feature type="compositionally biased region" description="Acidic residues" evidence="4">
    <location>
        <begin position="111"/>
        <end position="121"/>
    </location>
</feature>
<organism evidence="5 6">
    <name type="scientific">Thalassiosira oceanica</name>
    <name type="common">Marine diatom</name>
    <dbReference type="NCBI Taxonomy" id="159749"/>
    <lineage>
        <taxon>Eukaryota</taxon>
        <taxon>Sar</taxon>
        <taxon>Stramenopiles</taxon>
        <taxon>Ochrophyta</taxon>
        <taxon>Bacillariophyta</taxon>
        <taxon>Coscinodiscophyceae</taxon>
        <taxon>Thalassiosirophycidae</taxon>
        <taxon>Thalassiosirales</taxon>
        <taxon>Thalassiosiraceae</taxon>
        <taxon>Thalassiosira</taxon>
    </lineage>
</organism>
<evidence type="ECO:0000313" key="6">
    <source>
        <dbReference type="Proteomes" id="UP000266841"/>
    </source>
</evidence>
<dbReference type="Proteomes" id="UP000266841">
    <property type="component" value="Unassembled WGS sequence"/>
</dbReference>
<feature type="compositionally biased region" description="Polar residues" evidence="4">
    <location>
        <begin position="285"/>
        <end position="294"/>
    </location>
</feature>
<proteinExistence type="inferred from homology"/>
<evidence type="ECO:0000256" key="1">
    <source>
        <dbReference type="ARBA" id="ARBA00004123"/>
    </source>
</evidence>
<protein>
    <recommendedName>
        <fullName evidence="7">Mif2/CENP-C cupin domain-containing protein</fullName>
    </recommendedName>
</protein>
<dbReference type="InterPro" id="IPR011051">
    <property type="entry name" value="RmlC_Cupin_sf"/>
</dbReference>
<feature type="region of interest" description="Disordered" evidence="4">
    <location>
        <begin position="1"/>
        <end position="333"/>
    </location>
</feature>
<dbReference type="GO" id="GO:0000776">
    <property type="term" value="C:kinetochore"/>
    <property type="evidence" value="ECO:0007669"/>
    <property type="project" value="InterPro"/>
</dbReference>
<dbReference type="InterPro" id="IPR014710">
    <property type="entry name" value="RmlC-like_jellyroll"/>
</dbReference>
<dbReference type="GO" id="GO:0051455">
    <property type="term" value="P:spindle attachment to meiosis I kinetochore"/>
    <property type="evidence" value="ECO:0007669"/>
    <property type="project" value="TreeGrafter"/>
</dbReference>
<feature type="region of interest" description="Disordered" evidence="4">
    <location>
        <begin position="599"/>
        <end position="618"/>
    </location>
</feature>
<dbReference type="EMBL" id="AGNL01002093">
    <property type="protein sequence ID" value="EJK76486.1"/>
    <property type="molecule type" value="Genomic_DNA"/>
</dbReference>
<dbReference type="PANTHER" id="PTHR16684">
    <property type="entry name" value="CENTROMERE PROTEIN C"/>
    <property type="match status" value="1"/>
</dbReference>